<reference evidence="1 2" key="1">
    <citation type="submission" date="2019-09" db="EMBL/GenBank/DDBJ databases">
        <authorList>
            <person name="Cao W.R."/>
        </authorList>
    </citation>
    <scope>NUCLEOTIDE SEQUENCE [LARGE SCALE GENOMIC DNA]</scope>
    <source>
        <strain evidence="2">a4</strain>
    </source>
</reference>
<comment type="caution">
    <text evidence="1">The sequence shown here is derived from an EMBL/GenBank/DDBJ whole genome shotgun (WGS) entry which is preliminary data.</text>
</comment>
<gene>
    <name evidence="1" type="ORF">F7018_10150</name>
</gene>
<keyword evidence="2" id="KW-1185">Reference proteome</keyword>
<evidence type="ECO:0000313" key="1">
    <source>
        <dbReference type="EMBL" id="KAB1157285.1"/>
    </source>
</evidence>
<proteinExistence type="predicted"/>
<dbReference type="AlphaFoldDB" id="A0A7J5AIE0"/>
<sequence>MKIRQPKDLKNVELPMQLQVSFEKIYQMISGFASEEQKDHPYHASANIMVKEIQKYPELITGFSDLSLLKKYEDIIDLLLENLFPIILTNNEIKAATMPFTFTSFKFTERFENIIQNAGEDYDLRIRDFEEGTMYIMACTLILGLVYNTHIDLKRPFFFDIPDKTAGITKHYRVAFNGDFMEITPTEKAPKLTEEDIKILLDNFDNPDVWREKFPPNSYIFKGFGIMNLFDVTADETISSIRNTLLEKHDDSINEKLQKDLREFFNIKDLTTGFSLFDTSHSKLESTRIKKSESLILNDECAINCDLFFCDYILEKVFHQTETIAISDVEKYGRQSDQNFFYKRLKEKNIGSILLIPIKASNSNDLALIEIASPRPYELNSLNQQKLKDLIPVFEAAIERSADEYQNVLEATIQEHYTSIHPSVKWRFYEAAENYQTDIFNKEEDIKLDQIVFDNVYPLYGQSDIKGSSIARNNAIKEDLTTQLNLGISVLKEACKSEKLPIYNELMFRIKEYSHEVEIGLKAGDEIGILDFLKREIYPVFNHIKEINSELHSLVNTYMDRLDPNLQVVYEKRKAYEHSVTLLNNKLAKFIDSKQEDAQKMFPHYFERYKTDGVEYNMYIGQSLTKTRKYDDLYLYNLRLWQLQVMCEMENVAHTARKSMEHDLQVASLILVHSNPLAIKFRMDEKQFDVDGAYNIRYEIIKKRIDKAHIKNTNERLTVPGKIAIVYSQDKDADEYLKYIKYLQSKNQLGEIEKLELEDLQGVSGLKALRVEVIYQKEFDSQKTITIDQLMDEFKA</sequence>
<dbReference type="OrthoDB" id="627374at2"/>
<organism evidence="1 2">
    <name type="scientific">Tenacibaculum aiptasiae</name>
    <dbReference type="NCBI Taxonomy" id="426481"/>
    <lineage>
        <taxon>Bacteria</taxon>
        <taxon>Pseudomonadati</taxon>
        <taxon>Bacteroidota</taxon>
        <taxon>Flavobacteriia</taxon>
        <taxon>Flavobacteriales</taxon>
        <taxon>Flavobacteriaceae</taxon>
        <taxon>Tenacibaculum</taxon>
    </lineage>
</organism>
<name>A0A7J5AIE0_9FLAO</name>
<evidence type="ECO:0000313" key="2">
    <source>
        <dbReference type="Proteomes" id="UP000467305"/>
    </source>
</evidence>
<dbReference type="EMBL" id="WAAU01000014">
    <property type="protein sequence ID" value="KAB1157285.1"/>
    <property type="molecule type" value="Genomic_DNA"/>
</dbReference>
<protein>
    <submittedName>
        <fullName evidence="1">GAF domain-containing protein</fullName>
    </submittedName>
</protein>
<dbReference type="Proteomes" id="UP000467305">
    <property type="component" value="Unassembled WGS sequence"/>
</dbReference>
<dbReference type="RefSeq" id="WP_150899954.1">
    <property type="nucleotide sequence ID" value="NZ_WAAU01000014.1"/>
</dbReference>
<accession>A0A7J5AIE0</accession>